<keyword evidence="6" id="KW-1185">Reference proteome</keyword>
<dbReference type="PROSITE" id="PS01173">
    <property type="entry name" value="LIPASE_GDXG_HIS"/>
    <property type="match status" value="1"/>
</dbReference>
<name>A0ABD1LZR6_9FABA</name>
<dbReference type="GO" id="GO:0016787">
    <property type="term" value="F:hydrolase activity"/>
    <property type="evidence" value="ECO:0007669"/>
    <property type="project" value="UniProtKB-KW"/>
</dbReference>
<comment type="similarity">
    <text evidence="1">Belongs to the 'GDXG' lipolytic enzyme family.</text>
</comment>
<evidence type="ECO:0000256" key="3">
    <source>
        <dbReference type="SAM" id="SignalP"/>
    </source>
</evidence>
<evidence type="ECO:0000313" key="5">
    <source>
        <dbReference type="EMBL" id="KAL2328986.1"/>
    </source>
</evidence>
<reference evidence="5 6" key="1">
    <citation type="submission" date="2024-08" db="EMBL/GenBank/DDBJ databases">
        <title>Insights into the chromosomal genome structure of Flemingia macrophylla.</title>
        <authorList>
            <person name="Ding Y."/>
            <person name="Zhao Y."/>
            <person name="Bi W."/>
            <person name="Wu M."/>
            <person name="Zhao G."/>
            <person name="Gong Y."/>
            <person name="Li W."/>
            <person name="Zhang P."/>
        </authorList>
    </citation>
    <scope>NUCLEOTIDE SEQUENCE [LARGE SCALE GENOMIC DNA]</scope>
    <source>
        <strain evidence="5">DYQJB</strain>
        <tissue evidence="5">Leaf</tissue>
    </source>
</reference>
<comment type="caution">
    <text evidence="5">The sequence shown here is derived from an EMBL/GenBank/DDBJ whole genome shotgun (WGS) entry which is preliminary data.</text>
</comment>
<evidence type="ECO:0000259" key="4">
    <source>
        <dbReference type="Pfam" id="PF07859"/>
    </source>
</evidence>
<dbReference type="PANTHER" id="PTHR23024:SF473">
    <property type="entry name" value="RECEPTOR GID1, PUTATIVE-RELATED"/>
    <property type="match status" value="1"/>
</dbReference>
<dbReference type="EMBL" id="JBGMDY010000007">
    <property type="protein sequence ID" value="KAL2328986.1"/>
    <property type="molecule type" value="Genomic_DNA"/>
</dbReference>
<protein>
    <recommendedName>
        <fullName evidence="4">Alpha/beta hydrolase fold-3 domain-containing protein</fullName>
    </recommendedName>
</protein>
<keyword evidence="2" id="KW-0378">Hydrolase</keyword>
<feature type="signal peptide" evidence="3">
    <location>
        <begin position="1"/>
        <end position="24"/>
    </location>
</feature>
<dbReference type="SUPFAM" id="SSF53474">
    <property type="entry name" value="alpha/beta-Hydrolases"/>
    <property type="match status" value="1"/>
</dbReference>
<organism evidence="5 6">
    <name type="scientific">Flemingia macrophylla</name>
    <dbReference type="NCBI Taxonomy" id="520843"/>
    <lineage>
        <taxon>Eukaryota</taxon>
        <taxon>Viridiplantae</taxon>
        <taxon>Streptophyta</taxon>
        <taxon>Embryophyta</taxon>
        <taxon>Tracheophyta</taxon>
        <taxon>Spermatophyta</taxon>
        <taxon>Magnoliopsida</taxon>
        <taxon>eudicotyledons</taxon>
        <taxon>Gunneridae</taxon>
        <taxon>Pentapetalae</taxon>
        <taxon>rosids</taxon>
        <taxon>fabids</taxon>
        <taxon>Fabales</taxon>
        <taxon>Fabaceae</taxon>
        <taxon>Papilionoideae</taxon>
        <taxon>50 kb inversion clade</taxon>
        <taxon>NPAAA clade</taxon>
        <taxon>indigoferoid/millettioid clade</taxon>
        <taxon>Phaseoleae</taxon>
        <taxon>Flemingia</taxon>
    </lineage>
</organism>
<accession>A0ABD1LZR6</accession>
<dbReference type="PANTHER" id="PTHR23024">
    <property type="entry name" value="ARYLACETAMIDE DEACETYLASE"/>
    <property type="match status" value="1"/>
</dbReference>
<proteinExistence type="inferred from homology"/>
<dbReference type="Proteomes" id="UP001603857">
    <property type="component" value="Unassembled WGS sequence"/>
</dbReference>
<evidence type="ECO:0000256" key="2">
    <source>
        <dbReference type="ARBA" id="ARBA00022801"/>
    </source>
</evidence>
<dbReference type="Gene3D" id="3.40.50.1820">
    <property type="entry name" value="alpha/beta hydrolase"/>
    <property type="match status" value="1"/>
</dbReference>
<evidence type="ECO:0000256" key="1">
    <source>
        <dbReference type="ARBA" id="ARBA00010515"/>
    </source>
</evidence>
<dbReference type="Pfam" id="PF07859">
    <property type="entry name" value="Abhydrolase_3"/>
    <property type="match status" value="1"/>
</dbReference>
<feature type="chain" id="PRO_5044782871" description="Alpha/beta hydrolase fold-3 domain-containing protein" evidence="3">
    <location>
        <begin position="25"/>
        <end position="389"/>
    </location>
</feature>
<dbReference type="InterPro" id="IPR029058">
    <property type="entry name" value="AB_hydrolase_fold"/>
</dbReference>
<dbReference type="InterPro" id="IPR013094">
    <property type="entry name" value="AB_hydrolase_3"/>
</dbReference>
<evidence type="ECO:0000313" key="6">
    <source>
        <dbReference type="Proteomes" id="UP001603857"/>
    </source>
</evidence>
<dbReference type="InterPro" id="IPR002168">
    <property type="entry name" value="Lipase_GDXG_HIS_AS"/>
</dbReference>
<gene>
    <name evidence="5" type="ORF">Fmac_022413</name>
</gene>
<dbReference type="AlphaFoldDB" id="A0ABD1LZR6"/>
<keyword evidence="3" id="KW-0732">Signal</keyword>
<feature type="domain" description="Alpha/beta hydrolase fold-3" evidence="4">
    <location>
        <begin position="99"/>
        <end position="323"/>
    </location>
</feature>
<dbReference type="InterPro" id="IPR050466">
    <property type="entry name" value="Carboxylest/Gibb_receptor"/>
</dbReference>
<sequence>MSIKSSTAIAFSLTFFLLIANSLALQTPCNKDPYKQLNLILNPNGTVTRPNKPPESPAALDPTLLVLSKDLSINQSKGTWARVYLPREALNRSSKLPFLVFFHGGGFIFLSAASTIFHDFCFNMANDVVAVVASIEYRLAPEHRLPAAYEDAVEALHWIKTNQEADENDWLRNYVDYSNVFLVGSSAGGNIAYNAGLRVASGGDELAPKIKGLVLIQPFFGGNRRTGSERRLANEPHLALCNNDALWKLSLPDDVNRDHEFCNPTVGSGPARLEMIGRLGWWVLVTGCGGDPLVDRQVQLVRLMQRKGVRVVGHFTPGDYHGIQDSEPLKAKELYGVIKTFMHGTRYHEDTVMHATLLNVKLQNAYVAHYLEEKDKLSLEDVRTDKLSM</sequence>